<evidence type="ECO:0000256" key="6">
    <source>
        <dbReference type="ARBA" id="ARBA00022729"/>
    </source>
</evidence>
<feature type="signal peptide" evidence="15">
    <location>
        <begin position="1"/>
        <end position="36"/>
    </location>
</feature>
<dbReference type="InterPro" id="IPR010917">
    <property type="entry name" value="TonB_rcpt_CS"/>
</dbReference>
<evidence type="ECO:0000256" key="13">
    <source>
        <dbReference type="PROSITE-ProRule" id="PRU10144"/>
    </source>
</evidence>
<feature type="short sequence motif" description="TonB C-terminal box" evidence="13">
    <location>
        <begin position="766"/>
        <end position="783"/>
    </location>
</feature>
<dbReference type="GO" id="GO:0009279">
    <property type="term" value="C:cell outer membrane"/>
    <property type="evidence" value="ECO:0007669"/>
    <property type="project" value="UniProtKB-SubCell"/>
</dbReference>
<evidence type="ECO:0000256" key="3">
    <source>
        <dbReference type="ARBA" id="ARBA00022452"/>
    </source>
</evidence>
<dbReference type="PANTHER" id="PTHR32552">
    <property type="entry name" value="FERRICHROME IRON RECEPTOR-RELATED"/>
    <property type="match status" value="1"/>
</dbReference>
<dbReference type="SUPFAM" id="SSF56935">
    <property type="entry name" value="Porins"/>
    <property type="match status" value="1"/>
</dbReference>
<keyword evidence="3 12" id="KW-1134">Transmembrane beta strand</keyword>
<dbReference type="PROSITE" id="PS52016">
    <property type="entry name" value="TONB_DEPENDENT_REC_3"/>
    <property type="match status" value="1"/>
</dbReference>
<keyword evidence="6 15" id="KW-0732">Signal</keyword>
<evidence type="ECO:0000256" key="4">
    <source>
        <dbReference type="ARBA" id="ARBA00022496"/>
    </source>
</evidence>
<evidence type="ECO:0000259" key="16">
    <source>
        <dbReference type="Pfam" id="PF00593"/>
    </source>
</evidence>
<keyword evidence="4" id="KW-0410">Iron transport</keyword>
<keyword evidence="19" id="KW-1185">Reference proteome</keyword>
<protein>
    <submittedName>
        <fullName evidence="18">TonB-dependent receptor</fullName>
    </submittedName>
</protein>
<comment type="similarity">
    <text evidence="12 14">Belongs to the TonB-dependent receptor family.</text>
</comment>
<evidence type="ECO:0000256" key="11">
    <source>
        <dbReference type="ARBA" id="ARBA00023237"/>
    </source>
</evidence>
<keyword evidence="18" id="KW-0675">Receptor</keyword>
<keyword evidence="7" id="KW-0408">Iron</keyword>
<dbReference type="InterPro" id="IPR036942">
    <property type="entry name" value="Beta-barrel_TonB_sf"/>
</dbReference>
<dbReference type="Pfam" id="PF07715">
    <property type="entry name" value="Plug"/>
    <property type="match status" value="1"/>
</dbReference>
<evidence type="ECO:0000313" key="19">
    <source>
        <dbReference type="Proteomes" id="UP000501568"/>
    </source>
</evidence>
<comment type="subcellular location">
    <subcellularLocation>
        <location evidence="1 12">Cell outer membrane</location>
        <topology evidence="1 12">Multi-pass membrane protein</topology>
    </subcellularLocation>
</comment>
<evidence type="ECO:0000256" key="14">
    <source>
        <dbReference type="RuleBase" id="RU003357"/>
    </source>
</evidence>
<evidence type="ECO:0000256" key="7">
    <source>
        <dbReference type="ARBA" id="ARBA00023004"/>
    </source>
</evidence>
<dbReference type="GO" id="GO:0006826">
    <property type="term" value="P:iron ion transport"/>
    <property type="evidence" value="ECO:0007669"/>
    <property type="project" value="UniProtKB-KW"/>
</dbReference>
<evidence type="ECO:0000313" key="18">
    <source>
        <dbReference type="EMBL" id="QIG80980.1"/>
    </source>
</evidence>
<evidence type="ECO:0000256" key="15">
    <source>
        <dbReference type="SAM" id="SignalP"/>
    </source>
</evidence>
<dbReference type="RefSeq" id="WP_165327906.1">
    <property type="nucleotide sequence ID" value="NZ_CP049109.1"/>
</dbReference>
<keyword evidence="11 12" id="KW-0998">Cell outer membrane</keyword>
<evidence type="ECO:0000256" key="12">
    <source>
        <dbReference type="PROSITE-ProRule" id="PRU01360"/>
    </source>
</evidence>
<gene>
    <name evidence="18" type="ORF">G5C33_15070</name>
</gene>
<dbReference type="EMBL" id="CP049109">
    <property type="protein sequence ID" value="QIG80980.1"/>
    <property type="molecule type" value="Genomic_DNA"/>
</dbReference>
<evidence type="ECO:0000259" key="17">
    <source>
        <dbReference type="Pfam" id="PF07715"/>
    </source>
</evidence>
<name>A0A6G6Y7T8_9SPHN</name>
<evidence type="ECO:0000256" key="10">
    <source>
        <dbReference type="ARBA" id="ARBA00023136"/>
    </source>
</evidence>
<dbReference type="InterPro" id="IPR012910">
    <property type="entry name" value="Plug_dom"/>
</dbReference>
<dbReference type="InterPro" id="IPR000531">
    <property type="entry name" value="Beta-barrel_TonB"/>
</dbReference>
<accession>A0A6G6Y7T8</accession>
<sequence>MSSNLRPESVRRPGLISRGTAILLASTMLFSGQAFAQESTEPPQDETTIAERFGEEIVVTARRRDESLQSVPISITAVSDEVLEDFRIEDIDNLQDLDPSFSVSASSGRPNAPVYALRGIRPTEAIYGQDPTVAIYLADVVLSPAQGSNLGFYDLENIQILKGPQGTLFGRNTIGGAILLTPRKPGSVFSGEAMVGVGSYGLVETQLGVDIPLADTFQVRIAGRTIDGGDYQTNVIPGPLNGTELGGQTTRSVRVTAVGELSPDITNTTVAMYDNKKTNGRGTTLIAVNPAHPRAGAIPEFFDALARAQNRPITDVESDMDQKDNVEAWGIINTTEAQLADDLTFKFIGAYREVDTEVVFDLDASSLVGILTSEQEADLNHMSLEAQFLGTSFDGRLDWVIGGYYYQENGTEFSPGGFFGGTIYQSGEVRNKSYSAFAQGSFRITPELSLTGGVRFNRDEKEMTLSQTYNGVLCLLQVDDGTGTGGLVRLPLDNCHVDLKDSFSQPTGTVSLDYQITPDVLVYLASRLGYRSGGFNLRGSQPVQYQPFEPETVTDIEFGTKADWYVGDVAMRTNLAIFYQQYDDIQRTVAVATPLGSPASVVVNAASAHVFSIELQQQIRPTENLTLQINYAYNDPAYQEWMDPASGNDLSSTPFYFTPTHSGNAMLTFEQPLPGGMGTLRFGANAAYTGETWINALHTSDTIAQQPASVLPLLKQESYWLLDFTVGWDGIAGSDFDLSLYMKNATDTVYKVGGVQLYTGASGFISAAYGEPRTYGAQLRMRF</sequence>
<reference evidence="18 19" key="1">
    <citation type="submission" date="2020-02" db="EMBL/GenBank/DDBJ databases">
        <authorList>
            <person name="Zheng R.K."/>
            <person name="Sun C.M."/>
        </authorList>
    </citation>
    <scope>NUCLEOTIDE SEQUENCE [LARGE SCALE GENOMIC DNA]</scope>
    <source>
        <strain evidence="19">zrk23</strain>
    </source>
</reference>
<feature type="domain" description="TonB-dependent receptor-like beta-barrel" evidence="16">
    <location>
        <begin position="317"/>
        <end position="744"/>
    </location>
</feature>
<dbReference type="KEGG" id="spzr:G5C33_15070"/>
<dbReference type="PROSITE" id="PS01156">
    <property type="entry name" value="TONB_DEPENDENT_REC_2"/>
    <property type="match status" value="1"/>
</dbReference>
<evidence type="ECO:0000256" key="8">
    <source>
        <dbReference type="ARBA" id="ARBA00023065"/>
    </source>
</evidence>
<dbReference type="AlphaFoldDB" id="A0A6G6Y7T8"/>
<dbReference type="PANTHER" id="PTHR32552:SF81">
    <property type="entry name" value="TONB-DEPENDENT OUTER MEMBRANE RECEPTOR"/>
    <property type="match status" value="1"/>
</dbReference>
<dbReference type="Proteomes" id="UP000501568">
    <property type="component" value="Chromosome"/>
</dbReference>
<evidence type="ECO:0000256" key="5">
    <source>
        <dbReference type="ARBA" id="ARBA00022692"/>
    </source>
</evidence>
<feature type="chain" id="PRO_5026123402" evidence="15">
    <location>
        <begin position="37"/>
        <end position="783"/>
    </location>
</feature>
<keyword evidence="9 14" id="KW-0798">TonB box</keyword>
<evidence type="ECO:0000256" key="9">
    <source>
        <dbReference type="ARBA" id="ARBA00023077"/>
    </source>
</evidence>
<dbReference type="InterPro" id="IPR039426">
    <property type="entry name" value="TonB-dep_rcpt-like"/>
</dbReference>
<dbReference type="Gene3D" id="2.40.170.20">
    <property type="entry name" value="TonB-dependent receptor, beta-barrel domain"/>
    <property type="match status" value="1"/>
</dbReference>
<keyword evidence="2 12" id="KW-0813">Transport</keyword>
<keyword evidence="8" id="KW-0406">Ion transport</keyword>
<evidence type="ECO:0000256" key="2">
    <source>
        <dbReference type="ARBA" id="ARBA00022448"/>
    </source>
</evidence>
<feature type="domain" description="TonB-dependent receptor plug" evidence="17">
    <location>
        <begin position="68"/>
        <end position="177"/>
    </location>
</feature>
<organism evidence="18 19">
    <name type="scientific">Stakelama tenebrarum</name>
    <dbReference type="NCBI Taxonomy" id="2711215"/>
    <lineage>
        <taxon>Bacteria</taxon>
        <taxon>Pseudomonadati</taxon>
        <taxon>Pseudomonadota</taxon>
        <taxon>Alphaproteobacteria</taxon>
        <taxon>Sphingomonadales</taxon>
        <taxon>Sphingomonadaceae</taxon>
        <taxon>Stakelama</taxon>
    </lineage>
</organism>
<evidence type="ECO:0000256" key="1">
    <source>
        <dbReference type="ARBA" id="ARBA00004571"/>
    </source>
</evidence>
<keyword evidence="5 12" id="KW-0812">Transmembrane</keyword>
<proteinExistence type="inferred from homology"/>
<keyword evidence="10 12" id="KW-0472">Membrane</keyword>
<dbReference type="Pfam" id="PF00593">
    <property type="entry name" value="TonB_dep_Rec_b-barrel"/>
    <property type="match status" value="1"/>
</dbReference>